<dbReference type="InterPro" id="IPR031325">
    <property type="entry name" value="RHS_repeat"/>
</dbReference>
<name>A0ABR5HQ01_STRLW</name>
<gene>
    <name evidence="1" type="ORF">ACH49_30450</name>
</gene>
<organism evidence="1 2">
    <name type="scientific">Streptomyces leeuwenhoekii</name>
    <dbReference type="NCBI Taxonomy" id="1437453"/>
    <lineage>
        <taxon>Bacteria</taxon>
        <taxon>Bacillati</taxon>
        <taxon>Actinomycetota</taxon>
        <taxon>Actinomycetes</taxon>
        <taxon>Kitasatosporales</taxon>
        <taxon>Streptomycetaceae</taxon>
        <taxon>Streptomyces</taxon>
    </lineage>
</organism>
<keyword evidence="2" id="KW-1185">Reference proteome</keyword>
<accession>A0ABR5HQ01</accession>
<evidence type="ECO:0000313" key="2">
    <source>
        <dbReference type="Proteomes" id="UP000037274"/>
    </source>
</evidence>
<feature type="non-terminal residue" evidence="1">
    <location>
        <position position="84"/>
    </location>
</feature>
<evidence type="ECO:0008006" key="3">
    <source>
        <dbReference type="Google" id="ProtNLM"/>
    </source>
</evidence>
<dbReference type="InterPro" id="IPR006530">
    <property type="entry name" value="YD"/>
</dbReference>
<feature type="non-terminal residue" evidence="1">
    <location>
        <position position="1"/>
    </location>
</feature>
<dbReference type="Proteomes" id="UP000037274">
    <property type="component" value="Unassembled WGS sequence"/>
</dbReference>
<proteinExistence type="predicted"/>
<reference evidence="1 2" key="1">
    <citation type="submission" date="2015-06" db="EMBL/GenBank/DDBJ databases">
        <title>Draft genome sequence of Streptomyces leeuwenhoekii C58, which produces the novel lasso peptide, chaxapeptin.</title>
        <authorList>
            <person name="Yi Y."/>
            <person name="Hai D."/>
            <person name="Jaspars M."/>
            <person name="Sheng H."/>
            <person name="Rateb M.E."/>
            <person name="Bull A."/>
            <person name="Goodfellow M."/>
            <person name="Asenjo J.A."/>
            <person name="Ebel R."/>
        </authorList>
    </citation>
    <scope>NUCLEOTIDE SEQUENCE [LARGE SCALE GENOMIC DNA]</scope>
    <source>
        <strain evidence="1 2">C58</strain>
    </source>
</reference>
<dbReference type="NCBIfam" id="TIGR01643">
    <property type="entry name" value="YD_repeat_2x"/>
    <property type="match status" value="1"/>
</dbReference>
<dbReference type="Gene3D" id="2.180.10.10">
    <property type="entry name" value="RHS repeat-associated core"/>
    <property type="match status" value="1"/>
</dbReference>
<evidence type="ECO:0000313" key="1">
    <source>
        <dbReference type="EMBL" id="KMS65759.1"/>
    </source>
</evidence>
<dbReference type="Pfam" id="PF05593">
    <property type="entry name" value="RHS_repeat"/>
    <property type="match status" value="1"/>
</dbReference>
<dbReference type="RefSeq" id="WP_048574679.1">
    <property type="nucleotide sequence ID" value="NZ_LFEH01000363.1"/>
</dbReference>
<sequence length="84" mass="9479">LRYDNSDNVVAATDPDKRTLVTTYDAGGRPTSLRENSETGPKRIEWTYDTVAKGLPTAAIRYDNGLEYREEITAYDDAYRVKST</sequence>
<dbReference type="EMBL" id="LFEH01000363">
    <property type="protein sequence ID" value="KMS65759.1"/>
    <property type="molecule type" value="Genomic_DNA"/>
</dbReference>
<protein>
    <recommendedName>
        <fullName evidence="3">RHS repeat protein</fullName>
    </recommendedName>
</protein>
<comment type="caution">
    <text evidence="1">The sequence shown here is derived from an EMBL/GenBank/DDBJ whole genome shotgun (WGS) entry which is preliminary data.</text>
</comment>